<dbReference type="RefSeq" id="XP_018073031.1">
    <property type="nucleotide sequence ID" value="XM_018217520.1"/>
</dbReference>
<protein>
    <recommendedName>
        <fullName evidence="6">Dipeptidyl-peptidase V</fullName>
    </recommendedName>
</protein>
<feature type="signal peptide" evidence="7">
    <location>
        <begin position="1"/>
        <end position="24"/>
    </location>
</feature>
<keyword evidence="4" id="KW-0378">Hydrolase</keyword>
<evidence type="ECO:0000313" key="10">
    <source>
        <dbReference type="Proteomes" id="UP000070700"/>
    </source>
</evidence>
<organism evidence="9 10">
    <name type="scientific">Mollisia scopiformis</name>
    <name type="common">Conifer needle endophyte fungus</name>
    <name type="synonym">Phialocephala scopiformis</name>
    <dbReference type="NCBI Taxonomy" id="149040"/>
    <lineage>
        <taxon>Eukaryota</taxon>
        <taxon>Fungi</taxon>
        <taxon>Dikarya</taxon>
        <taxon>Ascomycota</taxon>
        <taxon>Pezizomycotina</taxon>
        <taxon>Leotiomycetes</taxon>
        <taxon>Helotiales</taxon>
        <taxon>Mollisiaceae</taxon>
        <taxon>Mollisia</taxon>
    </lineage>
</organism>
<feature type="chain" id="PRO_5008268152" description="Dipeptidyl-peptidase V" evidence="7">
    <location>
        <begin position="25"/>
        <end position="741"/>
    </location>
</feature>
<reference evidence="9 10" key="1">
    <citation type="submission" date="2015-10" db="EMBL/GenBank/DDBJ databases">
        <title>Full genome of DAOMC 229536 Phialocephala scopiformis, a fungal endophyte of spruce producing the potent anti-insectan compound rugulosin.</title>
        <authorList>
            <consortium name="DOE Joint Genome Institute"/>
            <person name="Walker A.K."/>
            <person name="Frasz S.L."/>
            <person name="Seifert K.A."/>
            <person name="Miller J.D."/>
            <person name="Mondo S.J."/>
            <person name="Labutti K."/>
            <person name="Lipzen A."/>
            <person name="Dockter R."/>
            <person name="Kennedy M."/>
            <person name="Grigoriev I.V."/>
            <person name="Spatafora J.W."/>
        </authorList>
    </citation>
    <scope>NUCLEOTIDE SEQUENCE [LARGE SCALE GENOMIC DNA]</scope>
    <source>
        <strain evidence="9 10">CBS 120377</strain>
    </source>
</reference>
<evidence type="ECO:0000256" key="5">
    <source>
        <dbReference type="ARBA" id="ARBA00022825"/>
    </source>
</evidence>
<evidence type="ECO:0000256" key="3">
    <source>
        <dbReference type="ARBA" id="ARBA00022729"/>
    </source>
</evidence>
<evidence type="ECO:0000256" key="6">
    <source>
        <dbReference type="ARBA" id="ARBA00032829"/>
    </source>
</evidence>
<keyword evidence="2" id="KW-0645">Protease</keyword>
<keyword evidence="3 7" id="KW-0732">Signal</keyword>
<dbReference type="InParanoid" id="A0A194XEV1"/>
<dbReference type="Proteomes" id="UP000070700">
    <property type="component" value="Unassembled WGS sequence"/>
</dbReference>
<proteinExistence type="inferred from homology"/>
<dbReference type="KEGG" id="psco:LY89DRAFT_706369"/>
<evidence type="ECO:0000256" key="4">
    <source>
        <dbReference type="ARBA" id="ARBA00022801"/>
    </source>
</evidence>
<evidence type="ECO:0000256" key="7">
    <source>
        <dbReference type="SAM" id="SignalP"/>
    </source>
</evidence>
<dbReference type="InterPro" id="IPR001375">
    <property type="entry name" value="Peptidase_S9_cat"/>
</dbReference>
<dbReference type="GO" id="GO:0006508">
    <property type="term" value="P:proteolysis"/>
    <property type="evidence" value="ECO:0007669"/>
    <property type="project" value="UniProtKB-KW"/>
</dbReference>
<dbReference type="PANTHER" id="PTHR42776:SF13">
    <property type="entry name" value="DIPEPTIDYL-PEPTIDASE 5"/>
    <property type="match status" value="1"/>
</dbReference>
<dbReference type="PANTHER" id="PTHR42776">
    <property type="entry name" value="SERINE PEPTIDASE S9 FAMILY MEMBER"/>
    <property type="match status" value="1"/>
</dbReference>
<keyword evidence="5" id="KW-0720">Serine protease</keyword>
<dbReference type="SUPFAM" id="SSF53474">
    <property type="entry name" value="alpha/beta-Hydrolases"/>
    <property type="match status" value="1"/>
</dbReference>
<dbReference type="Gene3D" id="3.40.50.1820">
    <property type="entry name" value="alpha/beta hydrolase"/>
    <property type="match status" value="1"/>
</dbReference>
<dbReference type="InterPro" id="IPR029058">
    <property type="entry name" value="AB_hydrolase_fold"/>
</dbReference>
<dbReference type="Pfam" id="PF00326">
    <property type="entry name" value="Peptidase_S9"/>
    <property type="match status" value="1"/>
</dbReference>
<dbReference type="AlphaFoldDB" id="A0A194XEV1"/>
<dbReference type="FunFam" id="3.40.50.1820:FF:000028">
    <property type="entry name" value="S9 family peptidase"/>
    <property type="match status" value="1"/>
</dbReference>
<dbReference type="GO" id="GO:0004252">
    <property type="term" value="F:serine-type endopeptidase activity"/>
    <property type="evidence" value="ECO:0007669"/>
    <property type="project" value="TreeGrafter"/>
</dbReference>
<evidence type="ECO:0000256" key="1">
    <source>
        <dbReference type="ARBA" id="ARBA00010040"/>
    </source>
</evidence>
<dbReference type="GeneID" id="28827246"/>
<dbReference type="OrthoDB" id="416344at2759"/>
<evidence type="ECO:0000259" key="8">
    <source>
        <dbReference type="Pfam" id="PF00326"/>
    </source>
</evidence>
<evidence type="ECO:0000256" key="2">
    <source>
        <dbReference type="ARBA" id="ARBA00022670"/>
    </source>
</evidence>
<dbReference type="STRING" id="149040.A0A194XEV1"/>
<dbReference type="EMBL" id="KQ947412">
    <property type="protein sequence ID" value="KUJ18676.1"/>
    <property type="molecule type" value="Genomic_DNA"/>
</dbReference>
<accession>A0A194XEV1</accession>
<gene>
    <name evidence="9" type="ORF">LY89DRAFT_706369</name>
</gene>
<evidence type="ECO:0000313" key="9">
    <source>
        <dbReference type="EMBL" id="KUJ18676.1"/>
    </source>
</evidence>
<keyword evidence="10" id="KW-1185">Reference proteome</keyword>
<comment type="similarity">
    <text evidence="1">Belongs to the peptidase S9C family.</text>
</comment>
<feature type="domain" description="Peptidase S9 prolyl oligopeptidase catalytic" evidence="8">
    <location>
        <begin position="509"/>
        <end position="718"/>
    </location>
</feature>
<name>A0A194XEV1_MOLSC</name>
<sequence length="741" mass="81058">MAVSILSPLAIVFLLLSGLFAVNATNSTKFTPEAMLSAPRRGTALPNSEGTLALYTLSTHSFETHKNAHGLYLMDILNGTSWLFTNSSAIGEATWLGDGNTILWTVSEDDGTMSLLVGDATAPSAEPISAGSVPGSISGIKLVEISNGTFGVAFSGTAAPNGTLYNSALAETPVSTGRMYTQIFVRHWDTYLTPQRNSIWYTTLSATTTNGTAGYTLGDPVNALNGTGMESPTPPFGGTDESYDISTYGLAFIAKDITLNQATTTKSDVYFVPLTTFQEPAPEPQIVSTPGIEGASDGVVFSPCAPSIAFVRQKGISYESDKNRIFLVSDVTKDLTATEFYSSEDGLGAWDRSPGAVFWSQDGKTIYAEAEDYARVRLFSLPADPREATELPNLIFKDGAVSDVRFLGNDKLLISSTSFIDNSLYFAVDPTASAATNASSGINLMSANLGNGTNYGLSKSQVSEAFYKGDGDYLVHTWIIRPSFFNENETYPLAFYVHGGPQGSTDDAWSTRWNMMVYAEQGYVVAAFNPTGSFGFGQNLTDGIQNQWGGRPYNDLVLGWDYISENIPYVDTNRSMALGASYGGYMMYWIQGHDLGRKMKAIFAHDGSFNTLSQYSSEELWFMQHDFNGTLWENWDNYARWNPANHTDQWATPQLIVHNELDYRLPIAEGLAAFNILQTKGVPSKFLSFPDENHWVLNAENSLVWHKTVLDWLNGYVGLPKYSQPGDEDFRATLMNGPWIY</sequence>
<dbReference type="SUPFAM" id="SSF82171">
    <property type="entry name" value="DPP6 N-terminal domain-like"/>
    <property type="match status" value="1"/>
</dbReference>